<evidence type="ECO:0000313" key="2">
    <source>
        <dbReference type="EMBL" id="KAJ4003174.1"/>
    </source>
</evidence>
<organism evidence="2 3">
    <name type="scientific">Fusarium irregulare</name>
    <dbReference type="NCBI Taxonomy" id="2494466"/>
    <lineage>
        <taxon>Eukaryota</taxon>
        <taxon>Fungi</taxon>
        <taxon>Dikarya</taxon>
        <taxon>Ascomycota</taxon>
        <taxon>Pezizomycotina</taxon>
        <taxon>Sordariomycetes</taxon>
        <taxon>Hypocreomycetidae</taxon>
        <taxon>Hypocreales</taxon>
        <taxon>Nectriaceae</taxon>
        <taxon>Fusarium</taxon>
        <taxon>Fusarium incarnatum-equiseti species complex</taxon>
    </lineage>
</organism>
<feature type="region of interest" description="Disordered" evidence="1">
    <location>
        <begin position="319"/>
        <end position="340"/>
    </location>
</feature>
<sequence>MVPEVDERPDNKGPTIAAAANECLQSFQKCFSSASLVGPRELSMIEDQAAKFSSWANAIAVFAPGSSSMDHRLRYAPEVHSVVTGLLESLTYQCEKCWDSLTAILQPLNTSGENLSADWLSKSLTGIAAEISRLNKISNTIRRASKDAQSLTASKFFIKDDEGNNVESTLLSNFQRHINDRFPGVVETIQERLARTMVLRRRQILYRRYRQGSAYAKRQDTIPALPLAVPTAKTFVSIGKSKSIQSKANSSISKAPTATPSQIKSATTLAPEKFKIAAATPSVISTSKTIALQNHESLAFPPAPGQAIKRRYDQLKRQRQAAFEQGSSTRDGEGGTSATSQELLDNDLQGFDEITCPYCLCTLPIEEVFDERKWQNHVKNDLDAYVCVFEDCNQPDVLYSHSEQWLKHLQQHRKVWRCPSHRYLEPFSSSEDYMTHMREIHVTKLSEKQLRMVANKNGRSAKLFPVCPLCGKGDVDIDGRVEDHVAGHLRSLALKSLPSYHEDIPDEDEGINDSIDASRPNSRSTVRDLREDADYVPYSLFTSQEFWDTWTPPMIEAPWLNFLNEAYECVDLPVNHTSLALDTHLFQKWREDPEETNSDNDEAETSVARKKEKRKKTNKKRQVNRDDKSRDDAAGSIIYVMPDQGAVEHEHRRPHRYVVSRTPSDHFQQYTTQAFDGEDMDSTVETSAMMARQLTSVSDWAPGSQTTAIHERKSPIHDFPSDDPARTSGGVQIEPDLPSIPELSSAQHNIEGSESSDRPRHRTGRNRTRGIPAGAGRTSGVFIDATNNEGSAGRERVVVGSPPTLTVPNNTPDDHHHAYPQVQVQTSRTPYQYTEEAPHGGRQSVVIIDGPRPGSSPVSDGVKNSNRPQREGLDDEEARQVARLRERLNPSRRARRGMQWREDLASYRYE</sequence>
<feature type="region of interest" description="Disordered" evidence="1">
    <location>
        <begin position="592"/>
        <end position="636"/>
    </location>
</feature>
<evidence type="ECO:0000313" key="3">
    <source>
        <dbReference type="Proteomes" id="UP001152130"/>
    </source>
</evidence>
<dbReference type="Proteomes" id="UP001152130">
    <property type="component" value="Unassembled WGS sequence"/>
</dbReference>
<accession>A0A9W8PE84</accession>
<comment type="caution">
    <text evidence="2">The sequence shown here is derived from an EMBL/GenBank/DDBJ whole genome shotgun (WGS) entry which is preliminary data.</text>
</comment>
<feature type="compositionally biased region" description="Basic and acidic residues" evidence="1">
    <location>
        <begin position="709"/>
        <end position="725"/>
    </location>
</feature>
<feature type="compositionally biased region" description="Polar residues" evidence="1">
    <location>
        <begin position="856"/>
        <end position="867"/>
    </location>
</feature>
<dbReference type="AlphaFoldDB" id="A0A9W8PE84"/>
<feature type="compositionally biased region" description="Basic residues" evidence="1">
    <location>
        <begin position="759"/>
        <end position="768"/>
    </location>
</feature>
<feature type="region of interest" description="Disordered" evidence="1">
    <location>
        <begin position="503"/>
        <end position="527"/>
    </location>
</feature>
<protein>
    <submittedName>
        <fullName evidence="2">Uncharacterized protein</fullName>
    </submittedName>
</protein>
<proteinExistence type="predicted"/>
<dbReference type="EMBL" id="JAPDHF010000028">
    <property type="protein sequence ID" value="KAJ4003174.1"/>
    <property type="molecule type" value="Genomic_DNA"/>
</dbReference>
<feature type="compositionally biased region" description="Basic residues" evidence="1">
    <location>
        <begin position="608"/>
        <end position="622"/>
    </location>
</feature>
<evidence type="ECO:0000256" key="1">
    <source>
        <dbReference type="SAM" id="MobiDB-lite"/>
    </source>
</evidence>
<feature type="compositionally biased region" description="Basic and acidic residues" evidence="1">
    <location>
        <begin position="623"/>
        <end position="633"/>
    </location>
</feature>
<feature type="region of interest" description="Disordered" evidence="1">
    <location>
        <begin position="834"/>
        <end position="910"/>
    </location>
</feature>
<reference evidence="2" key="1">
    <citation type="submission" date="2022-10" db="EMBL/GenBank/DDBJ databases">
        <title>Fusarium specimens isolated from Avocado Roots.</title>
        <authorList>
            <person name="Stajich J."/>
            <person name="Roper C."/>
            <person name="Heimlech-Rivalta G."/>
        </authorList>
    </citation>
    <scope>NUCLEOTIDE SEQUENCE</scope>
    <source>
        <strain evidence="2">CF00143</strain>
    </source>
</reference>
<dbReference type="PANTHER" id="PTHR35391">
    <property type="entry name" value="C2H2-TYPE DOMAIN-CONTAINING PROTEIN-RELATED"/>
    <property type="match status" value="1"/>
</dbReference>
<feature type="compositionally biased region" description="Polar residues" evidence="1">
    <location>
        <begin position="742"/>
        <end position="753"/>
    </location>
</feature>
<dbReference type="PANTHER" id="PTHR35391:SF7">
    <property type="entry name" value="C2H2-TYPE DOMAIN-CONTAINING PROTEIN"/>
    <property type="match status" value="1"/>
</dbReference>
<feature type="compositionally biased region" description="Basic and acidic residues" evidence="1">
    <location>
        <begin position="899"/>
        <end position="910"/>
    </location>
</feature>
<name>A0A9W8PE84_9HYPO</name>
<feature type="region of interest" description="Disordered" evidence="1">
    <location>
        <begin position="709"/>
        <end position="800"/>
    </location>
</feature>
<feature type="compositionally biased region" description="Basic and acidic residues" evidence="1">
    <location>
        <begin position="868"/>
        <end position="889"/>
    </location>
</feature>
<keyword evidence="3" id="KW-1185">Reference proteome</keyword>
<feature type="compositionally biased region" description="Acidic residues" evidence="1">
    <location>
        <begin position="592"/>
        <end position="604"/>
    </location>
</feature>
<gene>
    <name evidence="2" type="ORF">NW766_012492</name>
</gene>